<evidence type="ECO:0000313" key="2">
    <source>
        <dbReference type="Proteomes" id="UP001055072"/>
    </source>
</evidence>
<organism evidence="1 2">
    <name type="scientific">Irpex rosettiformis</name>
    <dbReference type="NCBI Taxonomy" id="378272"/>
    <lineage>
        <taxon>Eukaryota</taxon>
        <taxon>Fungi</taxon>
        <taxon>Dikarya</taxon>
        <taxon>Basidiomycota</taxon>
        <taxon>Agaricomycotina</taxon>
        <taxon>Agaricomycetes</taxon>
        <taxon>Polyporales</taxon>
        <taxon>Irpicaceae</taxon>
        <taxon>Irpex</taxon>
    </lineage>
</organism>
<name>A0ACB8TVJ9_9APHY</name>
<keyword evidence="2" id="KW-1185">Reference proteome</keyword>
<reference evidence="1" key="1">
    <citation type="journal article" date="2021" name="Environ. Microbiol.">
        <title>Gene family expansions and transcriptome signatures uncover fungal adaptations to wood decay.</title>
        <authorList>
            <person name="Hage H."/>
            <person name="Miyauchi S."/>
            <person name="Viragh M."/>
            <person name="Drula E."/>
            <person name="Min B."/>
            <person name="Chaduli D."/>
            <person name="Navarro D."/>
            <person name="Favel A."/>
            <person name="Norest M."/>
            <person name="Lesage-Meessen L."/>
            <person name="Balint B."/>
            <person name="Merenyi Z."/>
            <person name="de Eugenio L."/>
            <person name="Morin E."/>
            <person name="Martinez A.T."/>
            <person name="Baldrian P."/>
            <person name="Stursova M."/>
            <person name="Martinez M.J."/>
            <person name="Novotny C."/>
            <person name="Magnuson J.K."/>
            <person name="Spatafora J.W."/>
            <person name="Maurice S."/>
            <person name="Pangilinan J."/>
            <person name="Andreopoulos W."/>
            <person name="LaButti K."/>
            <person name="Hundley H."/>
            <person name="Na H."/>
            <person name="Kuo A."/>
            <person name="Barry K."/>
            <person name="Lipzen A."/>
            <person name="Henrissat B."/>
            <person name="Riley R."/>
            <person name="Ahrendt S."/>
            <person name="Nagy L.G."/>
            <person name="Grigoriev I.V."/>
            <person name="Martin F."/>
            <person name="Rosso M.N."/>
        </authorList>
    </citation>
    <scope>NUCLEOTIDE SEQUENCE</scope>
    <source>
        <strain evidence="1">CBS 384.51</strain>
    </source>
</reference>
<comment type="caution">
    <text evidence="1">The sequence shown here is derived from an EMBL/GenBank/DDBJ whole genome shotgun (WGS) entry which is preliminary data.</text>
</comment>
<dbReference type="Proteomes" id="UP001055072">
    <property type="component" value="Unassembled WGS sequence"/>
</dbReference>
<sequence length="192" mass="21618">MDDRSRLESEERVKDRSSKASSPHDRVSTTYHDLRSVVGPKPAMLYIQRSGHITTRVPPPMNCQHNDGFHRRDHNPVDSHARDRGETLSARRGIKWSEHDKAIYAMLGSTHAQGHAVRAFSAQPPSFTSQPQQLREPCAKVLDLLRSSNMPVETRFRLRSKAARATPCSRVERTEVENGVSRPTQTKEVCGG</sequence>
<proteinExistence type="predicted"/>
<gene>
    <name evidence="1" type="ORF">BDY19DRAFT_908608</name>
</gene>
<accession>A0ACB8TVJ9</accession>
<dbReference type="EMBL" id="MU274926">
    <property type="protein sequence ID" value="KAI0086092.1"/>
    <property type="molecule type" value="Genomic_DNA"/>
</dbReference>
<protein>
    <submittedName>
        <fullName evidence="1">Uncharacterized protein</fullName>
    </submittedName>
</protein>
<evidence type="ECO:0000313" key="1">
    <source>
        <dbReference type="EMBL" id="KAI0086092.1"/>
    </source>
</evidence>